<comment type="caution">
    <text evidence="1">The sequence shown here is derived from an EMBL/GenBank/DDBJ whole genome shotgun (WGS) entry which is preliminary data.</text>
</comment>
<evidence type="ECO:0000313" key="1">
    <source>
        <dbReference type="EMBL" id="KAJ9106053.1"/>
    </source>
</evidence>
<sequence length="304" mass="29647">MFKLSTASLLAVFAAVATSVVAQSIPQVGSFPAACAQQCSSTIQSSVLCFQQYKTGQDIVSCFCSGIPSESDVSTCSTCLTSNNGAEMAGVLSAIPSACGTYQKTCQKECGFDTCPSSDVGCQCSEAYLANIYQCASCNTRNNNTGATGVTDYEALAGSCGNQNYTVPAISSSALPSPTGQESYTAPTLAASASSYSAGASTVTGFAISTEGSPAAPATSLPVSTPQPLQKSQAPGGGSVAQPPASSNVAPTTAPSGSATAAKSGTSPAATASPVASAPASGALATGVNALGAIGAVFAAIALL</sequence>
<dbReference type="EMBL" id="JASBWS010000044">
    <property type="protein sequence ID" value="KAJ9106053.1"/>
    <property type="molecule type" value="Genomic_DNA"/>
</dbReference>
<name>A0ACC2W3S0_9TREE</name>
<proteinExistence type="predicted"/>
<protein>
    <submittedName>
        <fullName evidence="1">Uncharacterized protein</fullName>
    </submittedName>
</protein>
<evidence type="ECO:0000313" key="2">
    <source>
        <dbReference type="Proteomes" id="UP001230649"/>
    </source>
</evidence>
<gene>
    <name evidence="1" type="ORF">QFC20_004114</name>
</gene>
<reference evidence="1" key="1">
    <citation type="submission" date="2023-04" db="EMBL/GenBank/DDBJ databases">
        <title>Draft Genome sequencing of Naganishia species isolated from polar environments using Oxford Nanopore Technology.</title>
        <authorList>
            <person name="Leo P."/>
            <person name="Venkateswaran K."/>
        </authorList>
    </citation>
    <scope>NUCLEOTIDE SEQUENCE</scope>
    <source>
        <strain evidence="1">MNA-CCFEE 5262</strain>
    </source>
</reference>
<keyword evidence="2" id="KW-1185">Reference proteome</keyword>
<accession>A0ACC2W3S0</accession>
<dbReference type="Proteomes" id="UP001230649">
    <property type="component" value="Unassembled WGS sequence"/>
</dbReference>
<organism evidence="1 2">
    <name type="scientific">Naganishia adeliensis</name>
    <dbReference type="NCBI Taxonomy" id="92952"/>
    <lineage>
        <taxon>Eukaryota</taxon>
        <taxon>Fungi</taxon>
        <taxon>Dikarya</taxon>
        <taxon>Basidiomycota</taxon>
        <taxon>Agaricomycotina</taxon>
        <taxon>Tremellomycetes</taxon>
        <taxon>Filobasidiales</taxon>
        <taxon>Filobasidiaceae</taxon>
        <taxon>Naganishia</taxon>
    </lineage>
</organism>